<dbReference type="Proteomes" id="UP000501408">
    <property type="component" value="Chromosome 1"/>
</dbReference>
<dbReference type="InterPro" id="IPR000620">
    <property type="entry name" value="EamA_dom"/>
</dbReference>
<keyword evidence="3 6" id="KW-0812">Transmembrane</keyword>
<keyword evidence="4 6" id="KW-1133">Transmembrane helix</keyword>
<dbReference type="Pfam" id="PF00892">
    <property type="entry name" value="EamA"/>
    <property type="match status" value="2"/>
</dbReference>
<evidence type="ECO:0000256" key="1">
    <source>
        <dbReference type="ARBA" id="ARBA00004141"/>
    </source>
</evidence>
<feature type="transmembrane region" description="Helical" evidence="6">
    <location>
        <begin position="71"/>
        <end position="92"/>
    </location>
</feature>
<feature type="transmembrane region" description="Helical" evidence="6">
    <location>
        <begin position="280"/>
        <end position="297"/>
    </location>
</feature>
<comment type="subcellular location">
    <subcellularLocation>
        <location evidence="1">Membrane</location>
        <topology evidence="1">Multi-pass membrane protein</topology>
    </subcellularLocation>
</comment>
<name>A0ABX6K6W5_SALCS</name>
<evidence type="ECO:0000256" key="6">
    <source>
        <dbReference type="SAM" id="Phobius"/>
    </source>
</evidence>
<comment type="similarity">
    <text evidence="2">Belongs to the EamA transporter family.</text>
</comment>
<dbReference type="InterPro" id="IPR037185">
    <property type="entry name" value="EmrE-like"/>
</dbReference>
<feature type="transmembrane region" description="Helical" evidence="6">
    <location>
        <begin position="162"/>
        <end position="180"/>
    </location>
</feature>
<feature type="transmembrane region" description="Helical" evidence="6">
    <location>
        <begin position="130"/>
        <end position="150"/>
    </location>
</feature>
<dbReference type="SUPFAM" id="SSF103481">
    <property type="entry name" value="Multidrug resistance efflux transporter EmrE"/>
    <property type="match status" value="2"/>
</dbReference>
<feature type="domain" description="EamA" evidence="7">
    <location>
        <begin position="159"/>
        <end position="294"/>
    </location>
</feature>
<evidence type="ECO:0000313" key="9">
    <source>
        <dbReference type="Proteomes" id="UP000501408"/>
    </source>
</evidence>
<reference evidence="8 9" key="1">
    <citation type="submission" date="2020-03" db="EMBL/GenBank/DDBJ databases">
        <title>Genome mining reveals the biosynthetic pathways of PHA and ectoines of the halophilic strain Salinivibrio costicola M318 isolated from fermented shrimp paste.</title>
        <authorList>
            <person name="Doan T.V."/>
            <person name="Tran L.T."/>
            <person name="Trieu T.A."/>
            <person name="Nguyen Q.V."/>
            <person name="Quach T.N."/>
            <person name="Phi T.Q."/>
            <person name="Kumar S."/>
        </authorList>
    </citation>
    <scope>NUCLEOTIDE SEQUENCE [LARGE SCALE GENOMIC DNA]</scope>
    <source>
        <strain evidence="8 9">M318</strain>
    </source>
</reference>
<feature type="transmembrane region" description="Helical" evidence="6">
    <location>
        <begin position="187"/>
        <end position="209"/>
    </location>
</feature>
<dbReference type="InterPro" id="IPR050638">
    <property type="entry name" value="AA-Vitamin_Transporters"/>
</dbReference>
<feature type="transmembrane region" description="Helical" evidence="6">
    <location>
        <begin position="255"/>
        <end position="274"/>
    </location>
</feature>
<evidence type="ECO:0000256" key="2">
    <source>
        <dbReference type="ARBA" id="ARBA00007362"/>
    </source>
</evidence>
<organism evidence="8 9">
    <name type="scientific">Salinivibrio costicola</name>
    <name type="common">Vibrio costicola</name>
    <dbReference type="NCBI Taxonomy" id="51367"/>
    <lineage>
        <taxon>Bacteria</taxon>
        <taxon>Pseudomonadati</taxon>
        <taxon>Pseudomonadota</taxon>
        <taxon>Gammaproteobacteria</taxon>
        <taxon>Vibrionales</taxon>
        <taxon>Vibrionaceae</taxon>
        <taxon>Salinivibrio</taxon>
    </lineage>
</organism>
<evidence type="ECO:0000256" key="4">
    <source>
        <dbReference type="ARBA" id="ARBA00022989"/>
    </source>
</evidence>
<evidence type="ECO:0000313" key="8">
    <source>
        <dbReference type="EMBL" id="QIR06001.1"/>
    </source>
</evidence>
<gene>
    <name evidence="8" type="ORF">HBA18_06240</name>
</gene>
<keyword evidence="5 6" id="KW-0472">Membrane</keyword>
<keyword evidence="9" id="KW-1185">Reference proteome</keyword>
<accession>A0ABX6K6W5</accession>
<feature type="transmembrane region" description="Helical" evidence="6">
    <location>
        <begin position="104"/>
        <end position="123"/>
    </location>
</feature>
<evidence type="ECO:0000256" key="3">
    <source>
        <dbReference type="ARBA" id="ARBA00022692"/>
    </source>
</evidence>
<proteinExistence type="inferred from homology"/>
<feature type="transmembrane region" description="Helical" evidence="6">
    <location>
        <begin position="221"/>
        <end position="243"/>
    </location>
</feature>
<dbReference type="EMBL" id="CP050266">
    <property type="protein sequence ID" value="QIR06001.1"/>
    <property type="molecule type" value="Genomic_DNA"/>
</dbReference>
<sequence length="313" mass="33837">MTTTASLWKAVALLILCAFFWGSTFPIGKDALNEVNALTLVFWRFAVAAMCLGVYLKLTRTRVPTLSAKQWLWATTVSAVGIGGLNLCLFTGLEYTQATNGSLIMALSPLVTSLIACIAIRALPRKGQVFSLVVSLSGVLVVITNGQWQMLSQLNFNQGDQMIFTGMFAWSAYTFFSQGIGRWMPVIPYTFLGMLSGATVIGIMCALTPKVHPFGEVWAASPLAVSELLYIGVLGTVAGYLLWLNGVRHLGSANAALFFNFVPVFAVLTAFLMGQAVSQLQVVGIVIVIAGLLLPRLPHPRQWRVARTASEAK</sequence>
<protein>
    <submittedName>
        <fullName evidence="8">DMT family transporter</fullName>
    </submittedName>
</protein>
<feature type="transmembrane region" description="Helical" evidence="6">
    <location>
        <begin position="42"/>
        <end position="59"/>
    </location>
</feature>
<evidence type="ECO:0000259" key="7">
    <source>
        <dbReference type="Pfam" id="PF00892"/>
    </source>
</evidence>
<dbReference type="PANTHER" id="PTHR32322:SF2">
    <property type="entry name" value="EAMA DOMAIN-CONTAINING PROTEIN"/>
    <property type="match status" value="1"/>
</dbReference>
<evidence type="ECO:0000256" key="5">
    <source>
        <dbReference type="ARBA" id="ARBA00023136"/>
    </source>
</evidence>
<dbReference type="RefSeq" id="WP_167314308.1">
    <property type="nucleotide sequence ID" value="NZ_CP050266.1"/>
</dbReference>
<dbReference type="PANTHER" id="PTHR32322">
    <property type="entry name" value="INNER MEMBRANE TRANSPORTER"/>
    <property type="match status" value="1"/>
</dbReference>
<feature type="domain" description="EamA" evidence="7">
    <location>
        <begin position="9"/>
        <end position="143"/>
    </location>
</feature>